<dbReference type="GeneTree" id="ENSGT00390000011390"/>
<feature type="transmembrane region" description="Helical" evidence="9">
    <location>
        <begin position="214"/>
        <end position="232"/>
    </location>
</feature>
<evidence type="ECO:0000256" key="3">
    <source>
        <dbReference type="ARBA" id="ARBA00010288"/>
    </source>
</evidence>
<dbReference type="OMA" id="ECFAMAS"/>
<dbReference type="Pfam" id="PF04506">
    <property type="entry name" value="Rft-1"/>
    <property type="match status" value="1"/>
</dbReference>
<evidence type="ECO:0000256" key="5">
    <source>
        <dbReference type="ARBA" id="ARBA00022824"/>
    </source>
</evidence>
<evidence type="ECO:0000256" key="1">
    <source>
        <dbReference type="ARBA" id="ARBA00004477"/>
    </source>
</evidence>
<evidence type="ECO:0000256" key="9">
    <source>
        <dbReference type="RuleBase" id="RU365067"/>
    </source>
</evidence>
<keyword evidence="6 9" id="KW-1133">Transmembrane helix</keyword>
<gene>
    <name evidence="10" type="primary">RFT1</name>
</gene>
<dbReference type="PANTHER" id="PTHR13117">
    <property type="entry name" value="ENDOPLASMIC RETICULUM MULTISPAN TRANSMEMBRANE PROTEIN-RELATED"/>
    <property type="match status" value="1"/>
</dbReference>
<sequence length="297" mass="33347">MKFLGSPEATKESFPVSKMTDLLPSLTEGQVQNVIDWKEAKLTWSFFKQSFLKQMLTEGVGERYVMTFLNVLNFGDQGKGVYDIVNNLGSLVPRLIFLPVEESFYIFFAKVLERGTAVKLQKQVQDDIAMAAAVLESLLKLVLLVGLSITVFGYAYSQLALDIYGSSMLSSGSGIGPGLLRCYSLYVLLLAVNGVTECFTFASMCKEEVDRYRFSFVMLALSFTFLCVSYFLTQWQGSVGFILANCFNMSIRIAHSIRYIYNYFKESPYRPLKGLLLSTSLIFVYILSAVITVFSEV</sequence>
<comment type="function">
    <text evidence="8 9">Intramembrane glycolipid transporter that operates in the biosynthetic pathway of dolichol-linked oligosaccharides, the glycan precursors employed in protein asparagine (N)-glycosylation. The sequential addition of sugars to dolichol pyrophosphate produces dolichol-linked oligosaccharides containing fourteen sugars, including two GlcNAcs, nine mannoses and three glucoses. Once assembled, the oligosaccharide is transferred from the lipid to nascent proteins by oligosaccharyltransferases. The assembly of dolichol-linked oligosaccharides begins on the cytosolic side of the endoplasmic reticulum membrane and finishes in its lumen. RFT1 could mediate the translocation of the cytosolically oriented intermediate DolPP-GlcNAc2Man5, produced by ALG11, into the ER lumen where dolichol-linked oligosaccharides assembly continues. However, the intramembrane lipid transporter activity could not be confirmed in vitro.</text>
</comment>
<dbReference type="HOGENOM" id="CLU_023360_0_0_1"/>
<keyword evidence="7 9" id="KW-0472">Membrane</keyword>
<dbReference type="AlphaFoldDB" id="K7GHF6"/>
<organism evidence="10 11">
    <name type="scientific">Pelodiscus sinensis</name>
    <name type="common">Chinese softshell turtle</name>
    <name type="synonym">Trionyx sinensis</name>
    <dbReference type="NCBI Taxonomy" id="13735"/>
    <lineage>
        <taxon>Eukaryota</taxon>
        <taxon>Metazoa</taxon>
        <taxon>Chordata</taxon>
        <taxon>Craniata</taxon>
        <taxon>Vertebrata</taxon>
        <taxon>Euteleostomi</taxon>
        <taxon>Archelosauria</taxon>
        <taxon>Testudinata</taxon>
        <taxon>Testudines</taxon>
        <taxon>Cryptodira</taxon>
        <taxon>Trionychia</taxon>
        <taxon>Trionychidae</taxon>
        <taxon>Pelodiscus</taxon>
    </lineage>
</organism>
<feature type="transmembrane region" description="Helical" evidence="9">
    <location>
        <begin position="238"/>
        <end position="254"/>
    </location>
</feature>
<evidence type="ECO:0000313" key="10">
    <source>
        <dbReference type="Ensembl" id="ENSPSIP00000019717.1"/>
    </source>
</evidence>
<reference evidence="11" key="2">
    <citation type="journal article" date="2013" name="Nat. Genet.">
        <title>The draft genomes of soft-shell turtle and green sea turtle yield insights into the development and evolution of the turtle-specific body plan.</title>
        <authorList>
            <person name="Wang Z."/>
            <person name="Pascual-Anaya J."/>
            <person name="Zadissa A."/>
            <person name="Li W."/>
            <person name="Niimura Y."/>
            <person name="Huang Z."/>
            <person name="Li C."/>
            <person name="White S."/>
            <person name="Xiong Z."/>
            <person name="Fang D."/>
            <person name="Wang B."/>
            <person name="Ming Y."/>
            <person name="Chen Y."/>
            <person name="Zheng Y."/>
            <person name="Kuraku S."/>
            <person name="Pignatelli M."/>
            <person name="Herrero J."/>
            <person name="Beal K."/>
            <person name="Nozawa M."/>
            <person name="Li Q."/>
            <person name="Wang J."/>
            <person name="Zhang H."/>
            <person name="Yu L."/>
            <person name="Shigenobu S."/>
            <person name="Wang J."/>
            <person name="Liu J."/>
            <person name="Flicek P."/>
            <person name="Searle S."/>
            <person name="Wang J."/>
            <person name="Kuratani S."/>
            <person name="Yin Y."/>
            <person name="Aken B."/>
            <person name="Zhang G."/>
            <person name="Irie N."/>
        </authorList>
    </citation>
    <scope>NUCLEOTIDE SEQUENCE [LARGE SCALE GENOMIC DNA]</scope>
    <source>
        <strain evidence="11">Daiwa-1</strain>
    </source>
</reference>
<evidence type="ECO:0000256" key="2">
    <source>
        <dbReference type="ARBA" id="ARBA00004922"/>
    </source>
</evidence>
<dbReference type="GO" id="GO:0006488">
    <property type="term" value="P:dolichol-linked oligosaccharide biosynthetic process"/>
    <property type="evidence" value="ECO:0007669"/>
    <property type="project" value="Ensembl"/>
</dbReference>
<keyword evidence="11" id="KW-1185">Reference proteome</keyword>
<dbReference type="STRING" id="13735.ENSPSIP00000019717"/>
<evidence type="ECO:0000256" key="4">
    <source>
        <dbReference type="ARBA" id="ARBA00022692"/>
    </source>
</evidence>
<reference evidence="11" key="1">
    <citation type="submission" date="2011-10" db="EMBL/GenBank/DDBJ databases">
        <authorList>
            <consortium name="Soft-shell Turtle Genome Consortium"/>
        </authorList>
    </citation>
    <scope>NUCLEOTIDE SEQUENCE [LARGE SCALE GENOMIC DNA]</scope>
    <source>
        <strain evidence="11">Daiwa-1</strain>
    </source>
</reference>
<dbReference type="eggNOG" id="KOG2864">
    <property type="taxonomic scope" value="Eukaryota"/>
</dbReference>
<evidence type="ECO:0000256" key="8">
    <source>
        <dbReference type="ARBA" id="ARBA00045912"/>
    </source>
</evidence>
<comment type="subcellular location">
    <subcellularLocation>
        <location evidence="1 9">Endoplasmic reticulum membrane</location>
        <topology evidence="1 9">Multi-pass membrane protein</topology>
    </subcellularLocation>
</comment>
<dbReference type="EMBL" id="AGCU01116330">
    <property type="status" value="NOT_ANNOTATED_CDS"/>
    <property type="molecule type" value="Genomic_DNA"/>
</dbReference>
<reference evidence="10" key="4">
    <citation type="submission" date="2025-09" db="UniProtKB">
        <authorList>
            <consortium name="Ensembl"/>
        </authorList>
    </citation>
    <scope>IDENTIFICATION</scope>
</reference>
<accession>K7GHF6</accession>
<dbReference type="Proteomes" id="UP000007267">
    <property type="component" value="Unassembled WGS sequence"/>
</dbReference>
<keyword evidence="4 9" id="KW-0812">Transmembrane</keyword>
<name>K7GHF6_PELSI</name>
<dbReference type="PANTHER" id="PTHR13117:SF5">
    <property type="entry name" value="PROTEIN RFT1 HOMOLOG"/>
    <property type="match status" value="1"/>
</dbReference>
<evidence type="ECO:0000256" key="7">
    <source>
        <dbReference type="ARBA" id="ARBA00023136"/>
    </source>
</evidence>
<proteinExistence type="inferred from homology"/>
<protein>
    <recommendedName>
        <fullName evidence="9">Protein RFT1 homolog</fullName>
    </recommendedName>
</protein>
<dbReference type="GO" id="GO:0034203">
    <property type="term" value="P:glycolipid translocation"/>
    <property type="evidence" value="ECO:0007669"/>
    <property type="project" value="Ensembl"/>
</dbReference>
<reference evidence="10" key="3">
    <citation type="submission" date="2025-08" db="UniProtKB">
        <authorList>
            <consortium name="Ensembl"/>
        </authorList>
    </citation>
    <scope>IDENTIFICATION</scope>
</reference>
<comment type="caution">
    <text evidence="9">Lacks conserved residue(s) required for the propagation of feature annotation.</text>
</comment>
<dbReference type="Ensembl" id="ENSPSIT00000019810.1">
    <property type="protein sequence ID" value="ENSPSIP00000019717.1"/>
    <property type="gene ID" value="ENSPSIG00000017497.1"/>
</dbReference>
<feature type="transmembrane region" description="Helical" evidence="9">
    <location>
        <begin position="183"/>
        <end position="202"/>
    </location>
</feature>
<comment type="pathway">
    <text evidence="2">Protein modification; protein glycosylation.</text>
</comment>
<dbReference type="InterPro" id="IPR007594">
    <property type="entry name" value="RFT1"/>
</dbReference>
<keyword evidence="5" id="KW-0256">Endoplasmic reticulum</keyword>
<evidence type="ECO:0000256" key="6">
    <source>
        <dbReference type="ARBA" id="ARBA00022989"/>
    </source>
</evidence>
<evidence type="ECO:0000313" key="11">
    <source>
        <dbReference type="Proteomes" id="UP000007267"/>
    </source>
</evidence>
<feature type="transmembrane region" description="Helical" evidence="9">
    <location>
        <begin position="275"/>
        <end position="294"/>
    </location>
</feature>
<feature type="transmembrane region" description="Helical" evidence="9">
    <location>
        <begin position="138"/>
        <end position="156"/>
    </location>
</feature>
<dbReference type="GO" id="GO:0005789">
    <property type="term" value="C:endoplasmic reticulum membrane"/>
    <property type="evidence" value="ECO:0007669"/>
    <property type="project" value="UniProtKB-SubCell"/>
</dbReference>
<comment type="similarity">
    <text evidence="3 9">Belongs to the RFT1 family.</text>
</comment>
<dbReference type="EMBL" id="AGCU01116329">
    <property type="status" value="NOT_ANNOTATED_CDS"/>
    <property type="molecule type" value="Genomic_DNA"/>
</dbReference>